<keyword evidence="8" id="KW-0479">Metal-binding</keyword>
<proteinExistence type="inferred from homology"/>
<dbReference type="PROSITE" id="PS50142">
    <property type="entry name" value="RNASE_3_2"/>
    <property type="match status" value="1"/>
</dbReference>
<keyword evidence="5 8" id="KW-0255">Endonuclease</keyword>
<dbReference type="EC" id="3.1.26.3" evidence="8"/>
<comment type="subunit">
    <text evidence="8">Homodimer.</text>
</comment>
<feature type="binding site" evidence="8">
    <location>
        <position position="52"/>
    </location>
    <ligand>
        <name>Mg(2+)</name>
        <dbReference type="ChEBI" id="CHEBI:18420"/>
    </ligand>
</feature>
<keyword evidence="8" id="KW-0460">Magnesium</keyword>
<dbReference type="SUPFAM" id="SSF54768">
    <property type="entry name" value="dsRNA-binding domain-like"/>
    <property type="match status" value="1"/>
</dbReference>
<name>A0ABQ5V7G4_9PROT</name>
<dbReference type="Pfam" id="PF00035">
    <property type="entry name" value="dsrm"/>
    <property type="match status" value="1"/>
</dbReference>
<dbReference type="PROSITE" id="PS00517">
    <property type="entry name" value="RNASE_3_1"/>
    <property type="match status" value="1"/>
</dbReference>
<dbReference type="RefSeq" id="WP_284388012.1">
    <property type="nucleotide sequence ID" value="NZ_BSNK01000001.1"/>
</dbReference>
<keyword evidence="8" id="KW-0698">rRNA processing</keyword>
<dbReference type="Proteomes" id="UP001161391">
    <property type="component" value="Unassembled WGS sequence"/>
</dbReference>
<dbReference type="CDD" id="cd00593">
    <property type="entry name" value="RIBOc"/>
    <property type="match status" value="1"/>
</dbReference>
<dbReference type="HAMAP" id="MF_00104">
    <property type="entry name" value="RNase_III"/>
    <property type="match status" value="1"/>
</dbReference>
<comment type="function">
    <text evidence="8">Digests double-stranded RNA. Involved in the processing of primary rRNA transcript to yield the immediate precursors to the large and small rRNAs (23S and 16S). Processes some mRNAs, and tRNAs when they are encoded in the rRNA operon. Processes pre-crRNA and tracrRNA of type II CRISPR loci if present in the organism.</text>
</comment>
<dbReference type="PROSITE" id="PS50137">
    <property type="entry name" value="DS_RBD"/>
    <property type="match status" value="1"/>
</dbReference>
<keyword evidence="8" id="KW-0819">tRNA processing</keyword>
<keyword evidence="3 8" id="KW-0507">mRNA processing</keyword>
<comment type="subcellular location">
    <subcellularLocation>
        <location evidence="8">Cytoplasm</location>
    </subcellularLocation>
</comment>
<feature type="domain" description="RNase III" evidence="10">
    <location>
        <begin position="12"/>
        <end position="138"/>
    </location>
</feature>
<dbReference type="CDD" id="cd10845">
    <property type="entry name" value="DSRM_RNAse_III_family"/>
    <property type="match status" value="1"/>
</dbReference>
<feature type="active site" evidence="8">
    <location>
        <position position="56"/>
    </location>
</feature>
<dbReference type="Gene3D" id="3.30.160.20">
    <property type="match status" value="1"/>
</dbReference>
<keyword evidence="4 8" id="KW-0540">Nuclease</keyword>
<feature type="active site" evidence="8">
    <location>
        <position position="127"/>
    </location>
</feature>
<comment type="similarity">
    <text evidence="2">Belongs to the ribonuclease III family.</text>
</comment>
<evidence type="ECO:0000259" key="9">
    <source>
        <dbReference type="PROSITE" id="PS50137"/>
    </source>
</evidence>
<reference evidence="11" key="1">
    <citation type="journal article" date="2014" name="Int. J. Syst. Evol. Microbiol.">
        <title>Complete genome of a new Firmicutes species belonging to the dominant human colonic microbiota ('Ruminococcus bicirculans') reveals two chromosomes and a selective capacity to utilize plant glucans.</title>
        <authorList>
            <consortium name="NISC Comparative Sequencing Program"/>
            <person name="Wegmann U."/>
            <person name="Louis P."/>
            <person name="Goesmann A."/>
            <person name="Henrissat B."/>
            <person name="Duncan S.H."/>
            <person name="Flint H.J."/>
        </authorList>
    </citation>
    <scope>NUCLEOTIDE SEQUENCE</scope>
    <source>
        <strain evidence="11">NBRC 108219</strain>
    </source>
</reference>
<accession>A0ABQ5V7G4</accession>
<dbReference type="PANTHER" id="PTHR11207">
    <property type="entry name" value="RIBONUCLEASE III"/>
    <property type="match status" value="1"/>
</dbReference>
<keyword evidence="7 8" id="KW-0694">RNA-binding</keyword>
<dbReference type="SUPFAM" id="SSF69065">
    <property type="entry name" value="RNase III domain-like"/>
    <property type="match status" value="1"/>
</dbReference>
<comment type="catalytic activity">
    <reaction evidence="1 8">
        <text>Endonucleolytic cleavage to 5'-phosphomonoester.</text>
        <dbReference type="EC" id="3.1.26.3"/>
    </reaction>
</comment>
<evidence type="ECO:0000256" key="8">
    <source>
        <dbReference type="HAMAP-Rule" id="MF_00104"/>
    </source>
</evidence>
<keyword evidence="12" id="KW-1185">Reference proteome</keyword>
<dbReference type="InterPro" id="IPR036389">
    <property type="entry name" value="RNase_III_sf"/>
</dbReference>
<feature type="domain" description="DRBM" evidence="9">
    <location>
        <begin position="164"/>
        <end position="232"/>
    </location>
</feature>
<dbReference type="PANTHER" id="PTHR11207:SF0">
    <property type="entry name" value="RIBONUCLEASE 3"/>
    <property type="match status" value="1"/>
</dbReference>
<evidence type="ECO:0000259" key="10">
    <source>
        <dbReference type="PROSITE" id="PS50142"/>
    </source>
</evidence>
<organism evidence="11 12">
    <name type="scientific">Algimonas ampicilliniresistens</name>
    <dbReference type="NCBI Taxonomy" id="1298735"/>
    <lineage>
        <taxon>Bacteria</taxon>
        <taxon>Pseudomonadati</taxon>
        <taxon>Pseudomonadota</taxon>
        <taxon>Alphaproteobacteria</taxon>
        <taxon>Maricaulales</taxon>
        <taxon>Robiginitomaculaceae</taxon>
        <taxon>Algimonas</taxon>
    </lineage>
</organism>
<dbReference type="EMBL" id="BSNK01000001">
    <property type="protein sequence ID" value="GLQ23022.1"/>
    <property type="molecule type" value="Genomic_DNA"/>
</dbReference>
<evidence type="ECO:0000256" key="3">
    <source>
        <dbReference type="ARBA" id="ARBA00022664"/>
    </source>
</evidence>
<dbReference type="Pfam" id="PF14622">
    <property type="entry name" value="Ribonucleas_3_3"/>
    <property type="match status" value="1"/>
</dbReference>
<reference evidence="11" key="2">
    <citation type="submission" date="2023-01" db="EMBL/GenBank/DDBJ databases">
        <title>Draft genome sequence of Algimonas ampicilliniresistens strain NBRC 108219.</title>
        <authorList>
            <person name="Sun Q."/>
            <person name="Mori K."/>
        </authorList>
    </citation>
    <scope>NUCLEOTIDE SEQUENCE</scope>
    <source>
        <strain evidence="11">NBRC 108219</strain>
    </source>
</reference>
<evidence type="ECO:0000256" key="6">
    <source>
        <dbReference type="ARBA" id="ARBA00022801"/>
    </source>
</evidence>
<dbReference type="SMART" id="SM00358">
    <property type="entry name" value="DSRM"/>
    <property type="match status" value="1"/>
</dbReference>
<sequence length="232" mass="25852">MSNLEAQRYKRVEKLERSLDYRFDNRKLAMRALTHSSYGDGHSSAPNNERLEFLGDRVLGLLTARALFDYSSETEGTLARRLNALVRKEMCATVARKIDLGHYVLISPSEEKQGGREKTSILGDTCEALIAALYLDGGMDAVQAFYDRFWMPEFKAVVSKSAKDPKTELQERAMAGGHGLPEYNVTERSGPDHDPLFVIDVTVSGIGTASGRGKSKRIAQRHAAQELIDIWT</sequence>
<evidence type="ECO:0000256" key="1">
    <source>
        <dbReference type="ARBA" id="ARBA00000109"/>
    </source>
</evidence>
<protein>
    <recommendedName>
        <fullName evidence="8">Ribonuclease 3</fullName>
        <ecNumber evidence="8">3.1.26.3</ecNumber>
    </recommendedName>
    <alternativeName>
        <fullName evidence="8">Ribonuclease III</fullName>
        <shortName evidence="8">RNase III</shortName>
    </alternativeName>
</protein>
<evidence type="ECO:0000256" key="2">
    <source>
        <dbReference type="ARBA" id="ARBA00010183"/>
    </source>
</evidence>
<comment type="cofactor">
    <cofactor evidence="8">
        <name>Mg(2+)</name>
        <dbReference type="ChEBI" id="CHEBI:18420"/>
    </cofactor>
</comment>
<feature type="binding site" evidence="8">
    <location>
        <position position="127"/>
    </location>
    <ligand>
        <name>Mg(2+)</name>
        <dbReference type="ChEBI" id="CHEBI:18420"/>
    </ligand>
</feature>
<comment type="caution">
    <text evidence="11">The sequence shown here is derived from an EMBL/GenBank/DDBJ whole genome shotgun (WGS) entry which is preliminary data.</text>
</comment>
<feature type="binding site" evidence="8">
    <location>
        <position position="124"/>
    </location>
    <ligand>
        <name>Mg(2+)</name>
        <dbReference type="ChEBI" id="CHEBI:18420"/>
    </ligand>
</feature>
<dbReference type="InterPro" id="IPR014720">
    <property type="entry name" value="dsRBD_dom"/>
</dbReference>
<keyword evidence="8" id="KW-0963">Cytoplasm</keyword>
<dbReference type="InterPro" id="IPR011907">
    <property type="entry name" value="RNase_III"/>
</dbReference>
<evidence type="ECO:0000256" key="7">
    <source>
        <dbReference type="ARBA" id="ARBA00022884"/>
    </source>
</evidence>
<evidence type="ECO:0000256" key="5">
    <source>
        <dbReference type="ARBA" id="ARBA00022759"/>
    </source>
</evidence>
<keyword evidence="6 8" id="KW-0378">Hydrolase</keyword>
<evidence type="ECO:0000256" key="4">
    <source>
        <dbReference type="ARBA" id="ARBA00022722"/>
    </source>
</evidence>
<dbReference type="InterPro" id="IPR000999">
    <property type="entry name" value="RNase_III_dom"/>
</dbReference>
<dbReference type="NCBIfam" id="TIGR02191">
    <property type="entry name" value="RNaseIII"/>
    <property type="match status" value="1"/>
</dbReference>
<dbReference type="Gene3D" id="1.10.1520.10">
    <property type="entry name" value="Ribonuclease III domain"/>
    <property type="match status" value="1"/>
</dbReference>
<evidence type="ECO:0000313" key="12">
    <source>
        <dbReference type="Proteomes" id="UP001161391"/>
    </source>
</evidence>
<evidence type="ECO:0000313" key="11">
    <source>
        <dbReference type="EMBL" id="GLQ23022.1"/>
    </source>
</evidence>
<keyword evidence="8" id="KW-0699">rRNA-binding</keyword>
<dbReference type="SMART" id="SM00535">
    <property type="entry name" value="RIBOc"/>
    <property type="match status" value="1"/>
</dbReference>
<gene>
    <name evidence="8 11" type="primary">rnc</name>
    <name evidence="11" type="ORF">GCM10007853_08960</name>
</gene>